<proteinExistence type="predicted"/>
<feature type="region of interest" description="Disordered" evidence="1">
    <location>
        <begin position="1"/>
        <end position="22"/>
    </location>
</feature>
<keyword evidence="5" id="KW-1185">Reference proteome</keyword>
<reference evidence="4" key="1">
    <citation type="journal article" date="2022" name="Toxins">
        <title>Genomic Analysis of Sphingopyxis sp. USTB-05 for Biodegrading Cyanobacterial Hepatotoxins.</title>
        <authorList>
            <person name="Liu C."/>
            <person name="Xu Q."/>
            <person name="Zhao Z."/>
            <person name="Zhang H."/>
            <person name="Liu X."/>
            <person name="Yin C."/>
            <person name="Liu Y."/>
            <person name="Yan H."/>
        </authorList>
    </citation>
    <scope>NUCLEOTIDE SEQUENCE</scope>
    <source>
        <strain evidence="4">NBD5</strain>
    </source>
</reference>
<sequence length="707" mass="76012">MATTAPARTPAPPPPPAAPARRSGDAPIGVGLGVLACLLGLLMLAWVVLFVTKGRFLKPTAERLASRMLQRQVRIAGDFQLYLAPINVKFVADGLTISNPGWASRPNFLEAAHIDTRVSTIRLLFGERHARWLNLDRAAVDTEWDQAHLRNTWTFGDPNKKGAPFQWPVIDRATVTGTTLRYRDPQMQITTDQRFDTVHSSDTHIDEAIRFQGGGTLRGQRFTNAGALLSPNSTVRLGRNRLELHADAGPTHVDLNGVLPAATQIEGSDLHLKARGPNMRLMFDLLGIVIPDTRAFRFTSDLTKVGPEWRFTRLAGRFGDSDLAGRMTVSVPDGRPRINATLASRQVDILDVGPFIGYAPETLASKGATAAATTQSRRDHPRILPDAPLRAEALKRFDAHVDYKVATVRAPNLPVSNIALTLDLDHNLLALSPLTMDLAGGHLASDIALDARQPAVRTSYDIRLSPTPMGRLLKGFGIDQPGTTGTVKARIKMEGTGDSVRKSLASANGRIAIALPAGTFFTSYAQLSEFDIGVFVQKLLQNKLKQPIQINCGLIAFTVRDGVATADPILIDTSKNVMSATGGFSFKDESLNLTFRARAKKFSAFSGQSPVGIRGYFAAPALQIVSPQLLGRAGAAVALGVVATPLASILAFVDPGTTPDTACGPVLEGAHASAMRTEKGKPVKGLGTKAENREEAAKPKKKFLGIF</sequence>
<evidence type="ECO:0000256" key="1">
    <source>
        <dbReference type="SAM" id="MobiDB-lite"/>
    </source>
</evidence>
<protein>
    <submittedName>
        <fullName evidence="4">AsmA family protein</fullName>
    </submittedName>
</protein>
<dbReference type="PANTHER" id="PTHR30441:SF9">
    <property type="entry name" value="ASMA FAMILY PROTEIN YHJG"/>
    <property type="match status" value="1"/>
</dbReference>
<dbReference type="InterPro" id="IPR007844">
    <property type="entry name" value="AsmA"/>
</dbReference>
<name>A0ABY4X9J3_9SPHN</name>
<evidence type="ECO:0000313" key="5">
    <source>
        <dbReference type="Proteomes" id="UP001056937"/>
    </source>
</evidence>
<dbReference type="InterPro" id="IPR052894">
    <property type="entry name" value="AsmA-related"/>
</dbReference>
<feature type="compositionally biased region" description="Pro residues" evidence="1">
    <location>
        <begin position="9"/>
        <end position="18"/>
    </location>
</feature>
<dbReference type="Proteomes" id="UP001056937">
    <property type="component" value="Chromosome 1"/>
</dbReference>
<evidence type="ECO:0000313" key="4">
    <source>
        <dbReference type="EMBL" id="USI73355.1"/>
    </source>
</evidence>
<feature type="domain" description="AsmA" evidence="3">
    <location>
        <begin position="35"/>
        <end position="163"/>
    </location>
</feature>
<accession>A0ABY4X9J3</accession>
<evidence type="ECO:0000256" key="2">
    <source>
        <dbReference type="SAM" id="Phobius"/>
    </source>
</evidence>
<feature type="transmembrane region" description="Helical" evidence="2">
    <location>
        <begin position="28"/>
        <end position="51"/>
    </location>
</feature>
<organism evidence="4 5">
    <name type="scientific">Sphingomonas morindae</name>
    <dbReference type="NCBI Taxonomy" id="1541170"/>
    <lineage>
        <taxon>Bacteria</taxon>
        <taxon>Pseudomonadati</taxon>
        <taxon>Pseudomonadota</taxon>
        <taxon>Alphaproteobacteria</taxon>
        <taxon>Sphingomonadales</taxon>
        <taxon>Sphingomonadaceae</taxon>
        <taxon>Sphingomonas</taxon>
    </lineage>
</organism>
<gene>
    <name evidence="4" type="ORF">LHA26_02405</name>
</gene>
<keyword evidence="2" id="KW-1133">Transmembrane helix</keyword>
<feature type="domain" description="AsmA" evidence="3">
    <location>
        <begin position="314"/>
        <end position="519"/>
    </location>
</feature>
<evidence type="ECO:0000259" key="3">
    <source>
        <dbReference type="Pfam" id="PF05170"/>
    </source>
</evidence>
<feature type="region of interest" description="Disordered" evidence="1">
    <location>
        <begin position="677"/>
        <end position="698"/>
    </location>
</feature>
<dbReference type="Pfam" id="PF05170">
    <property type="entry name" value="AsmA"/>
    <property type="match status" value="2"/>
</dbReference>
<keyword evidence="2" id="KW-0812">Transmembrane</keyword>
<keyword evidence="2" id="KW-0472">Membrane</keyword>
<dbReference type="EMBL" id="CP084930">
    <property type="protein sequence ID" value="USI73355.1"/>
    <property type="molecule type" value="Genomic_DNA"/>
</dbReference>
<dbReference type="PANTHER" id="PTHR30441">
    <property type="entry name" value="DUF748 DOMAIN-CONTAINING PROTEIN"/>
    <property type="match status" value="1"/>
</dbReference>
<dbReference type="RefSeq" id="WP_252167165.1">
    <property type="nucleotide sequence ID" value="NZ_CP084930.1"/>
</dbReference>